<gene>
    <name evidence="1" type="ORF">SAMN05192558_104119</name>
</gene>
<dbReference type="EMBL" id="FNJB01000004">
    <property type="protein sequence ID" value="SDO66635.1"/>
    <property type="molecule type" value="Genomic_DNA"/>
</dbReference>
<protein>
    <submittedName>
        <fullName evidence="1">Uncharacterized protein</fullName>
    </submittedName>
</protein>
<sequence>MSTSLVIAIAAGASALAAMMNLVIAATLARIARRNAIGSVFTWAADLLSNDEIVMASATCSAI</sequence>
<proteinExistence type="predicted"/>
<dbReference type="Proteomes" id="UP000199651">
    <property type="component" value="Unassembled WGS sequence"/>
</dbReference>
<accession>A0A1H0LEW2</accession>
<evidence type="ECO:0000313" key="1">
    <source>
        <dbReference type="EMBL" id="SDO66635.1"/>
    </source>
</evidence>
<reference evidence="2" key="1">
    <citation type="submission" date="2016-10" db="EMBL/GenBank/DDBJ databases">
        <authorList>
            <person name="Varghese N."/>
            <person name="Submissions S."/>
        </authorList>
    </citation>
    <scope>NUCLEOTIDE SEQUENCE [LARGE SCALE GENOMIC DNA]</scope>
    <source>
        <strain evidence="2">IBRC-M 10655</strain>
    </source>
</reference>
<evidence type="ECO:0000313" key="2">
    <source>
        <dbReference type="Proteomes" id="UP000199651"/>
    </source>
</evidence>
<keyword evidence="2" id="KW-1185">Reference proteome</keyword>
<name>A0A1H0LEW2_9PSEU</name>
<dbReference type="AlphaFoldDB" id="A0A1H0LEW2"/>
<dbReference type="RefSeq" id="WP_133794447.1">
    <property type="nucleotide sequence ID" value="NZ_FNDV01000009.1"/>
</dbReference>
<organism evidence="1 2">
    <name type="scientific">Actinokineospora alba</name>
    <dbReference type="NCBI Taxonomy" id="504798"/>
    <lineage>
        <taxon>Bacteria</taxon>
        <taxon>Bacillati</taxon>
        <taxon>Actinomycetota</taxon>
        <taxon>Actinomycetes</taxon>
        <taxon>Pseudonocardiales</taxon>
        <taxon>Pseudonocardiaceae</taxon>
        <taxon>Actinokineospora</taxon>
    </lineage>
</organism>